<reference evidence="4 5" key="1">
    <citation type="journal article" date="2016" name="Mol. Biol. Evol.">
        <title>Comparative Genomics of Early-Diverging Mushroom-Forming Fungi Provides Insights into the Origins of Lignocellulose Decay Capabilities.</title>
        <authorList>
            <person name="Nagy L.G."/>
            <person name="Riley R."/>
            <person name="Tritt A."/>
            <person name="Adam C."/>
            <person name="Daum C."/>
            <person name="Floudas D."/>
            <person name="Sun H."/>
            <person name="Yadav J.S."/>
            <person name="Pangilinan J."/>
            <person name="Larsson K.H."/>
            <person name="Matsuura K."/>
            <person name="Barry K."/>
            <person name="Labutti K."/>
            <person name="Kuo R."/>
            <person name="Ohm R.A."/>
            <person name="Bhattacharya S.S."/>
            <person name="Shirouzu T."/>
            <person name="Yoshinaga Y."/>
            <person name="Martin F.M."/>
            <person name="Grigoriev I.V."/>
            <person name="Hibbett D.S."/>
        </authorList>
    </citation>
    <scope>NUCLEOTIDE SEQUENCE [LARGE SCALE GENOMIC DNA]</scope>
    <source>
        <strain evidence="4 5">HHB14362 ss-1</strain>
    </source>
</reference>
<feature type="domain" description="Bud22" evidence="3">
    <location>
        <begin position="4"/>
        <end position="400"/>
    </location>
</feature>
<accession>A0A165NC81</accession>
<dbReference type="Proteomes" id="UP000076761">
    <property type="component" value="Unassembled WGS sequence"/>
</dbReference>
<feature type="compositionally biased region" description="Basic and acidic residues" evidence="2">
    <location>
        <begin position="355"/>
        <end position="374"/>
    </location>
</feature>
<dbReference type="Pfam" id="PF09073">
    <property type="entry name" value="BUD22"/>
    <property type="match status" value="1"/>
</dbReference>
<evidence type="ECO:0000259" key="3">
    <source>
        <dbReference type="Pfam" id="PF09073"/>
    </source>
</evidence>
<evidence type="ECO:0000313" key="4">
    <source>
        <dbReference type="EMBL" id="KZT19454.1"/>
    </source>
</evidence>
<keyword evidence="1" id="KW-0175">Coiled coil</keyword>
<organism evidence="4 5">
    <name type="scientific">Neolentinus lepideus HHB14362 ss-1</name>
    <dbReference type="NCBI Taxonomy" id="1314782"/>
    <lineage>
        <taxon>Eukaryota</taxon>
        <taxon>Fungi</taxon>
        <taxon>Dikarya</taxon>
        <taxon>Basidiomycota</taxon>
        <taxon>Agaricomycotina</taxon>
        <taxon>Agaricomycetes</taxon>
        <taxon>Gloeophyllales</taxon>
        <taxon>Gloeophyllaceae</taxon>
        <taxon>Neolentinus</taxon>
    </lineage>
</organism>
<dbReference type="PANTHER" id="PTHR23325">
    <property type="entry name" value="SERUM RESPONSE FACTOR-BINDING"/>
    <property type="match status" value="1"/>
</dbReference>
<evidence type="ECO:0000256" key="2">
    <source>
        <dbReference type="SAM" id="MobiDB-lite"/>
    </source>
</evidence>
<name>A0A165NC81_9AGAM</name>
<evidence type="ECO:0000313" key="5">
    <source>
        <dbReference type="Proteomes" id="UP000076761"/>
    </source>
</evidence>
<feature type="region of interest" description="Disordered" evidence="2">
    <location>
        <begin position="381"/>
        <end position="400"/>
    </location>
</feature>
<feature type="compositionally biased region" description="Basic residues" evidence="2">
    <location>
        <begin position="281"/>
        <end position="291"/>
    </location>
</feature>
<dbReference type="InParanoid" id="A0A165NC81"/>
<evidence type="ECO:0000256" key="1">
    <source>
        <dbReference type="ARBA" id="ARBA00023054"/>
    </source>
</evidence>
<dbReference type="InterPro" id="IPR015158">
    <property type="entry name" value="Bud22_dom"/>
</dbReference>
<dbReference type="PANTHER" id="PTHR23325:SF1">
    <property type="entry name" value="SERUM RESPONSE FACTOR-BINDING PROTEIN 1"/>
    <property type="match status" value="1"/>
</dbReference>
<dbReference type="AlphaFoldDB" id="A0A165NC81"/>
<proteinExistence type="predicted"/>
<dbReference type="GO" id="GO:0030490">
    <property type="term" value="P:maturation of SSU-rRNA"/>
    <property type="evidence" value="ECO:0007669"/>
    <property type="project" value="TreeGrafter"/>
</dbReference>
<feature type="compositionally biased region" description="Basic and acidic residues" evidence="2">
    <location>
        <begin position="148"/>
        <end position="158"/>
    </location>
</feature>
<dbReference type="STRING" id="1314782.A0A165NC81"/>
<protein>
    <submittedName>
        <fullName evidence="4">Bud-site selection protein</fullName>
    </submittedName>
</protein>
<sequence length="400" mass="43456">MLQHHGLREVKKAAKVSKTRETQKLVKRLKEARLPQSRNIANTAGELEAELDHMKRINVDQVAATALRTKINKNHSLRNDTRTQSIIASQLSPNCVVPAEPGSPLAKVQARLLSSKAVANAAIAVVQSVLQVIHPELVTPSRTVDDLEKDAEISDRPSRMSKLRTASREIGSDAEDDDEDDAVSVEVDEQHSEQEAHGPLGSDDDSEGASDESGAIHSDAYDDDPDSDEPSSNSGPKISKALAEPKSESMFLPSLSVGFIRGDSDSEFSDGEAASVMGGPKKNRRGQRARRAIWEKKFGKSANHIKKGRGQGSSQANVRGSLKEPFSKNTQKGKGAVDIPQRNRAPGAVPAQSTFHRDIKPRNVGPKEDKPLHPSWEAKRKLKEKQAANIVPAQGTKIKF</sequence>
<dbReference type="FunCoup" id="A0A165NC81">
    <property type="interactions" value="94"/>
</dbReference>
<dbReference type="InterPro" id="IPR037393">
    <property type="entry name" value="Bud22/SRFB1"/>
</dbReference>
<gene>
    <name evidence="4" type="ORF">NEOLEDRAFT_1151933</name>
</gene>
<dbReference type="OrthoDB" id="3364872at2759"/>
<dbReference type="EMBL" id="KV425640">
    <property type="protein sequence ID" value="KZT19454.1"/>
    <property type="molecule type" value="Genomic_DNA"/>
</dbReference>
<dbReference type="GO" id="GO:0030686">
    <property type="term" value="C:90S preribosome"/>
    <property type="evidence" value="ECO:0007669"/>
    <property type="project" value="TreeGrafter"/>
</dbReference>
<feature type="region of interest" description="Disordered" evidence="2">
    <location>
        <begin position="1"/>
        <end position="22"/>
    </location>
</feature>
<keyword evidence="5" id="KW-1185">Reference proteome</keyword>
<feature type="region of interest" description="Disordered" evidence="2">
    <location>
        <begin position="148"/>
        <end position="374"/>
    </location>
</feature>
<dbReference type="GO" id="GO:0005634">
    <property type="term" value="C:nucleus"/>
    <property type="evidence" value="ECO:0007669"/>
    <property type="project" value="TreeGrafter"/>
</dbReference>
<feature type="compositionally biased region" description="Acidic residues" evidence="2">
    <location>
        <begin position="172"/>
        <end position="187"/>
    </location>
</feature>